<protein>
    <recommendedName>
        <fullName evidence="4">Carboxypeptidase regulatory-like domain-containing protein</fullName>
    </recommendedName>
</protein>
<dbReference type="AlphaFoldDB" id="A0A848DAV9"/>
<keyword evidence="1" id="KW-0812">Transmembrane</keyword>
<dbReference type="Proteomes" id="UP000606580">
    <property type="component" value="Unassembled WGS sequence"/>
</dbReference>
<organism evidence="2 3">
    <name type="scientific">Candidatus Ethanoperedens thermophilum</name>
    <dbReference type="NCBI Taxonomy" id="2766897"/>
    <lineage>
        <taxon>Archaea</taxon>
        <taxon>Methanobacteriati</taxon>
        <taxon>Methanobacteriota</taxon>
        <taxon>Stenosarchaea group</taxon>
        <taxon>Methanomicrobia</taxon>
        <taxon>Methanosarcinales</taxon>
        <taxon>Methanosarcinales incertae sedis</taxon>
        <taxon>GOM Arc I cluster</taxon>
        <taxon>Candidatus Ethanoperedens</taxon>
    </lineage>
</organism>
<dbReference type="EMBL" id="WNEG01000099">
    <property type="protein sequence ID" value="NMG83706.1"/>
    <property type="molecule type" value="Genomic_DNA"/>
</dbReference>
<evidence type="ECO:0000256" key="1">
    <source>
        <dbReference type="SAM" id="Phobius"/>
    </source>
</evidence>
<sequence length="160" mass="17164">MKAIRIIGLLVLVLILCTALCLSPASAHRVYVREQVNEVQIKAWYGGGAPMAYADVTIYANSTNGEELCSEGKTDEKGMFCFTPKIGIPGYRVVVEATGHRAEKEFDLAGGGSQEAAELPLFARMLAGFGYLIGLAGIGMLLAARKLNKLHTTQAENNES</sequence>
<name>A0A848DAV9_9EURY</name>
<evidence type="ECO:0000313" key="2">
    <source>
        <dbReference type="EMBL" id="NMG83706.1"/>
    </source>
</evidence>
<evidence type="ECO:0000313" key="3">
    <source>
        <dbReference type="Proteomes" id="UP000606580"/>
    </source>
</evidence>
<reference evidence="2" key="1">
    <citation type="journal article" date="2020" name="MBio">
        <title>'Candidatus Ethanoperedens,' a Thermophilic Genus of Archaea Mediating the Anaerobic Oxidation of Ethane.</title>
        <authorList>
            <person name="Hahn C.J."/>
            <person name="Laso-Perez R."/>
            <person name="Vulcano F."/>
            <person name="Vaziourakis K.M."/>
            <person name="Stokke R."/>
            <person name="Steen I.H."/>
            <person name="Teske A."/>
            <person name="Boetius A."/>
            <person name="Liebeke M."/>
            <person name="Amann R."/>
            <person name="Knittel K."/>
            <person name="Wegener G."/>
        </authorList>
    </citation>
    <scope>NUCLEOTIDE SEQUENCE</scope>
    <source>
        <strain evidence="2">GoM-Arc1-LC-WB58</strain>
    </source>
</reference>
<accession>A0A848DAV9</accession>
<feature type="transmembrane region" description="Helical" evidence="1">
    <location>
        <begin position="121"/>
        <end position="144"/>
    </location>
</feature>
<keyword evidence="1" id="KW-1133">Transmembrane helix</keyword>
<keyword evidence="1" id="KW-0472">Membrane</keyword>
<gene>
    <name evidence="2" type="ORF">GIS02_05845</name>
</gene>
<evidence type="ECO:0008006" key="4">
    <source>
        <dbReference type="Google" id="ProtNLM"/>
    </source>
</evidence>
<comment type="caution">
    <text evidence="2">The sequence shown here is derived from an EMBL/GenBank/DDBJ whole genome shotgun (WGS) entry which is preliminary data.</text>
</comment>
<proteinExistence type="predicted"/>